<dbReference type="RefSeq" id="WP_087861492.1">
    <property type="nucleotide sequence ID" value="NZ_LT859958.1"/>
</dbReference>
<sequence>MTNQGYSQPPIYQQTSTMAVISLISGIASFFILPLLGAILAIILGYSAKKEIAQSGGALTGEGLATWGLILGWVNIGLALIGICLSILVFAGVLTLPFCFIPFANGFN</sequence>
<proteinExistence type="predicted"/>
<feature type="transmembrane region" description="Helical" evidence="1">
    <location>
        <begin position="80"/>
        <end position="104"/>
    </location>
</feature>
<dbReference type="AlphaFoldDB" id="A0A1Y6K1Y5"/>
<evidence type="ECO:0000256" key="1">
    <source>
        <dbReference type="SAM" id="Phobius"/>
    </source>
</evidence>
<dbReference type="KEGG" id="abat:CFX1CAM_0500"/>
<dbReference type="Proteomes" id="UP000195514">
    <property type="component" value="Chromosome I"/>
</dbReference>
<evidence type="ECO:0000313" key="3">
    <source>
        <dbReference type="EMBL" id="SMX53566.1"/>
    </source>
</evidence>
<dbReference type="InterPro" id="IPR025241">
    <property type="entry name" value="DUF4190"/>
</dbReference>
<keyword evidence="4" id="KW-1185">Reference proteome</keyword>
<gene>
    <name evidence="3" type="ORF">CFX1CAM_0500</name>
</gene>
<protein>
    <submittedName>
        <fullName evidence="3">Putative membrane protein</fullName>
    </submittedName>
</protein>
<keyword evidence="1" id="KW-0812">Transmembrane</keyword>
<organism evidence="3 4">
    <name type="scientific">Candidatus Brevifilum fermentans</name>
    <dbReference type="NCBI Taxonomy" id="1986204"/>
    <lineage>
        <taxon>Bacteria</taxon>
        <taxon>Bacillati</taxon>
        <taxon>Chloroflexota</taxon>
        <taxon>Anaerolineae</taxon>
        <taxon>Anaerolineales</taxon>
        <taxon>Anaerolineaceae</taxon>
        <taxon>Candidatus Brevifilum</taxon>
    </lineage>
</organism>
<feature type="transmembrane region" description="Helical" evidence="1">
    <location>
        <begin position="56"/>
        <end position="74"/>
    </location>
</feature>
<dbReference type="OrthoDB" id="162810at2"/>
<evidence type="ECO:0000259" key="2">
    <source>
        <dbReference type="Pfam" id="PF13828"/>
    </source>
</evidence>
<accession>A0A1Y6K1Y5</accession>
<dbReference type="EMBL" id="LT859958">
    <property type="protein sequence ID" value="SMX53566.1"/>
    <property type="molecule type" value="Genomic_DNA"/>
</dbReference>
<feature type="transmembrane region" description="Helical" evidence="1">
    <location>
        <begin position="20"/>
        <end position="44"/>
    </location>
</feature>
<name>A0A1Y6K1Y5_9CHLR</name>
<dbReference type="Pfam" id="PF13828">
    <property type="entry name" value="DUF4190"/>
    <property type="match status" value="1"/>
</dbReference>
<keyword evidence="1" id="KW-1133">Transmembrane helix</keyword>
<feature type="domain" description="DUF4190" evidence="2">
    <location>
        <begin position="18"/>
        <end position="81"/>
    </location>
</feature>
<evidence type="ECO:0000313" key="4">
    <source>
        <dbReference type="Proteomes" id="UP000195514"/>
    </source>
</evidence>
<keyword evidence="1" id="KW-0472">Membrane</keyword>
<reference evidence="4" key="1">
    <citation type="submission" date="2017-05" db="EMBL/GenBank/DDBJ databases">
        <authorList>
            <person name="Kirkegaard R."/>
            <person name="Mcilroy J S."/>
        </authorList>
    </citation>
    <scope>NUCLEOTIDE SEQUENCE [LARGE SCALE GENOMIC DNA]</scope>
</reference>